<protein>
    <submittedName>
        <fullName evidence="5">Uncharacterized protein</fullName>
    </submittedName>
</protein>
<sequence>MSSEKIKRANLLVEQCRYQQAADLFLEVLAETPEHPVALATLGWCQTNCGYSDQGEANVVRALQLAPDDDFIHQVHALCLGAQGRYAEGEAAIRRALAVQPTFSPYLANLAIMLRNQGKAAEAIAAAQQGLEVAPENIICVSQKMVAQIELGHYDAVEETIRLALRIDPEYTIAHAAHGYLRLHRKEYADAADAFREALRIDPHLRWSREGLTQCLKQRYPWYAKAAGFRLMTLSKNALRWYVMFAGLILYGLFRYVIDAPPRQTFYLELPLLIFFPTVLSTFTIEPLALWVLTYDREGKHLLLPMQRQLAGGVVGLAIIAICAFVVAMTFALQRQGMDALSIFVIALSVATPIPPLSKVMDCDLGFPRDTIWKVVGIASVVGLICLKLALASRAGMFPLEVNYYSGLVLIIVNLATLGASTLLPAMRFARSPIR</sequence>
<evidence type="ECO:0000256" key="3">
    <source>
        <dbReference type="PROSITE-ProRule" id="PRU00339"/>
    </source>
</evidence>
<reference evidence="5 6" key="1">
    <citation type="submission" date="2018-02" db="EMBL/GenBank/DDBJ databases">
        <title>Comparative genomes isolates from brazilian mangrove.</title>
        <authorList>
            <person name="Araujo J.E."/>
            <person name="Taketani R.G."/>
            <person name="Silva M.C.P."/>
            <person name="Loureco M.V."/>
            <person name="Andreote F.D."/>
        </authorList>
    </citation>
    <scope>NUCLEOTIDE SEQUENCE [LARGE SCALE GENOMIC DNA]</scope>
    <source>
        <strain evidence="5 6">Nap-Phe MGV</strain>
    </source>
</reference>
<dbReference type="SMART" id="SM00028">
    <property type="entry name" value="TPR"/>
    <property type="match status" value="6"/>
</dbReference>
<dbReference type="Proteomes" id="UP000237819">
    <property type="component" value="Unassembled WGS sequence"/>
</dbReference>
<dbReference type="PANTHER" id="PTHR44943">
    <property type="entry name" value="CELLULOSE SYNTHASE OPERON PROTEIN C"/>
    <property type="match status" value="1"/>
</dbReference>
<feature type="transmembrane region" description="Helical" evidence="4">
    <location>
        <begin position="270"/>
        <end position="293"/>
    </location>
</feature>
<feature type="transmembrane region" description="Helical" evidence="4">
    <location>
        <begin position="340"/>
        <end position="360"/>
    </location>
</feature>
<evidence type="ECO:0000256" key="1">
    <source>
        <dbReference type="ARBA" id="ARBA00022737"/>
    </source>
</evidence>
<keyword evidence="4" id="KW-1133">Transmembrane helix</keyword>
<dbReference type="Gene3D" id="1.25.40.10">
    <property type="entry name" value="Tetratricopeptide repeat domain"/>
    <property type="match status" value="2"/>
</dbReference>
<keyword evidence="4" id="KW-0812">Transmembrane</keyword>
<dbReference type="InterPro" id="IPR051685">
    <property type="entry name" value="Ycf3/AcsC/BcsC/TPR_MFPF"/>
</dbReference>
<keyword evidence="2 3" id="KW-0802">TPR repeat</keyword>
<feature type="transmembrane region" description="Helical" evidence="4">
    <location>
        <begin position="239"/>
        <end position="258"/>
    </location>
</feature>
<dbReference type="PANTHER" id="PTHR44943:SF8">
    <property type="entry name" value="TPR REPEAT-CONTAINING PROTEIN MJ0263"/>
    <property type="match status" value="1"/>
</dbReference>
<dbReference type="SUPFAM" id="SSF48452">
    <property type="entry name" value="TPR-like"/>
    <property type="match status" value="1"/>
</dbReference>
<feature type="repeat" description="TPR" evidence="3">
    <location>
        <begin position="172"/>
        <end position="205"/>
    </location>
</feature>
<feature type="transmembrane region" description="Helical" evidence="4">
    <location>
        <begin position="314"/>
        <end position="334"/>
    </location>
</feature>
<keyword evidence="4" id="KW-0472">Membrane</keyword>
<dbReference type="RefSeq" id="WP_105338044.1">
    <property type="nucleotide sequence ID" value="NZ_PUHZ01000023.1"/>
</dbReference>
<dbReference type="OrthoDB" id="267088at2"/>
<dbReference type="Pfam" id="PF13432">
    <property type="entry name" value="TPR_16"/>
    <property type="match status" value="2"/>
</dbReference>
<dbReference type="EMBL" id="PUHZ01000023">
    <property type="protein sequence ID" value="PQO43759.1"/>
    <property type="molecule type" value="Genomic_DNA"/>
</dbReference>
<name>A0A2S8GH17_9BACT</name>
<gene>
    <name evidence="5" type="ORF">C5Y93_24310</name>
</gene>
<dbReference type="InterPro" id="IPR019734">
    <property type="entry name" value="TPR_rpt"/>
</dbReference>
<dbReference type="PROSITE" id="PS50005">
    <property type="entry name" value="TPR"/>
    <property type="match status" value="1"/>
</dbReference>
<comment type="caution">
    <text evidence="5">The sequence shown here is derived from an EMBL/GenBank/DDBJ whole genome shotgun (WGS) entry which is preliminary data.</text>
</comment>
<evidence type="ECO:0000313" key="5">
    <source>
        <dbReference type="EMBL" id="PQO43759.1"/>
    </source>
</evidence>
<evidence type="ECO:0000256" key="2">
    <source>
        <dbReference type="ARBA" id="ARBA00022803"/>
    </source>
</evidence>
<organism evidence="5 6">
    <name type="scientific">Blastopirellula marina</name>
    <dbReference type="NCBI Taxonomy" id="124"/>
    <lineage>
        <taxon>Bacteria</taxon>
        <taxon>Pseudomonadati</taxon>
        <taxon>Planctomycetota</taxon>
        <taxon>Planctomycetia</taxon>
        <taxon>Pirellulales</taxon>
        <taxon>Pirellulaceae</taxon>
        <taxon>Blastopirellula</taxon>
    </lineage>
</organism>
<feature type="transmembrane region" description="Helical" evidence="4">
    <location>
        <begin position="404"/>
        <end position="426"/>
    </location>
</feature>
<evidence type="ECO:0000256" key="4">
    <source>
        <dbReference type="SAM" id="Phobius"/>
    </source>
</evidence>
<feature type="transmembrane region" description="Helical" evidence="4">
    <location>
        <begin position="372"/>
        <end position="392"/>
    </location>
</feature>
<dbReference type="AlphaFoldDB" id="A0A2S8GH17"/>
<proteinExistence type="predicted"/>
<accession>A0A2S8GH17</accession>
<dbReference type="InterPro" id="IPR011990">
    <property type="entry name" value="TPR-like_helical_dom_sf"/>
</dbReference>
<keyword evidence="1" id="KW-0677">Repeat</keyword>
<evidence type="ECO:0000313" key="6">
    <source>
        <dbReference type="Proteomes" id="UP000237819"/>
    </source>
</evidence>